<evidence type="ECO:0000259" key="2">
    <source>
        <dbReference type="Pfam" id="PF24626"/>
    </source>
</evidence>
<dbReference type="PANTHER" id="PTHR46148">
    <property type="entry name" value="CHROMO DOMAIN-CONTAINING PROTEIN"/>
    <property type="match status" value="1"/>
</dbReference>
<dbReference type="EMBL" id="SSTD01002592">
    <property type="protein sequence ID" value="TYK27665.1"/>
    <property type="molecule type" value="Genomic_DNA"/>
</dbReference>
<sequence>MQVKMDVPTTRSANRVQGSNEMSCNPHNTTEQNVEESMFNYFGQRVVDHRMPINSNVVKRFDIERQKSCGDNRHKALDFEVGDKVFLQLSPWKGVIRFGRKEKLSRRYIGPYEILACMGPVAYKSRTPTPCHFLNSYMPRNQDFTTKSFTKMLMHHLVAWFPNLLRIALNGSHSASSHVSRCIIPPRVALAHVPLLGCMVRLTQHLFLA</sequence>
<dbReference type="PANTHER" id="PTHR46148:SF57">
    <property type="entry name" value="OS12G0499874 PROTEIN"/>
    <property type="match status" value="1"/>
</dbReference>
<feature type="compositionally biased region" description="Polar residues" evidence="1">
    <location>
        <begin position="9"/>
        <end position="26"/>
    </location>
</feature>
<organism evidence="3 4">
    <name type="scientific">Cucumis melo var. makuwa</name>
    <name type="common">Oriental melon</name>
    <dbReference type="NCBI Taxonomy" id="1194695"/>
    <lineage>
        <taxon>Eukaryota</taxon>
        <taxon>Viridiplantae</taxon>
        <taxon>Streptophyta</taxon>
        <taxon>Embryophyta</taxon>
        <taxon>Tracheophyta</taxon>
        <taxon>Spermatophyta</taxon>
        <taxon>Magnoliopsida</taxon>
        <taxon>eudicotyledons</taxon>
        <taxon>Gunneridae</taxon>
        <taxon>Pentapetalae</taxon>
        <taxon>rosids</taxon>
        <taxon>fabids</taxon>
        <taxon>Cucurbitales</taxon>
        <taxon>Cucurbitaceae</taxon>
        <taxon>Benincaseae</taxon>
        <taxon>Cucumis</taxon>
    </lineage>
</organism>
<feature type="domain" description="Tf2-1-like SH3-like" evidence="2">
    <location>
        <begin position="82"/>
        <end position="124"/>
    </location>
</feature>
<evidence type="ECO:0000313" key="3">
    <source>
        <dbReference type="EMBL" id="TYK27665.1"/>
    </source>
</evidence>
<evidence type="ECO:0000313" key="4">
    <source>
        <dbReference type="Proteomes" id="UP000321947"/>
    </source>
</evidence>
<dbReference type="Pfam" id="PF24626">
    <property type="entry name" value="SH3_Tf2-1"/>
    <property type="match status" value="1"/>
</dbReference>
<proteinExistence type="predicted"/>
<name>A0A5D3DWI1_CUCMM</name>
<protein>
    <recommendedName>
        <fullName evidence="2">Tf2-1-like SH3-like domain-containing protein</fullName>
    </recommendedName>
</protein>
<feature type="region of interest" description="Disordered" evidence="1">
    <location>
        <begin position="1"/>
        <end position="26"/>
    </location>
</feature>
<comment type="caution">
    <text evidence="3">The sequence shown here is derived from an EMBL/GenBank/DDBJ whole genome shotgun (WGS) entry which is preliminary data.</text>
</comment>
<reference evidence="3 4" key="1">
    <citation type="submission" date="2019-08" db="EMBL/GenBank/DDBJ databases">
        <title>Draft genome sequences of two oriental melons (Cucumis melo L. var makuwa).</title>
        <authorList>
            <person name="Kwon S.-Y."/>
        </authorList>
    </citation>
    <scope>NUCLEOTIDE SEQUENCE [LARGE SCALE GENOMIC DNA]</scope>
    <source>
        <strain evidence="4">cv. Chang Bougi</strain>
        <tissue evidence="3">Leaf</tissue>
    </source>
</reference>
<evidence type="ECO:0000256" key="1">
    <source>
        <dbReference type="SAM" id="MobiDB-lite"/>
    </source>
</evidence>
<dbReference type="Proteomes" id="UP000321947">
    <property type="component" value="Unassembled WGS sequence"/>
</dbReference>
<dbReference type="AlphaFoldDB" id="A0A5D3DWI1"/>
<gene>
    <name evidence="3" type="ORF">E5676_scaffold93G00290</name>
</gene>
<dbReference type="InterPro" id="IPR056924">
    <property type="entry name" value="SH3_Tf2-1"/>
</dbReference>
<accession>A0A5D3DWI1</accession>